<dbReference type="Gene3D" id="1.10.150.240">
    <property type="entry name" value="Putative phosphatase, domain 2"/>
    <property type="match status" value="1"/>
</dbReference>
<evidence type="ECO:0000313" key="1">
    <source>
        <dbReference type="EMBL" id="NKX49039.1"/>
    </source>
</evidence>
<dbReference type="Pfam" id="PF13242">
    <property type="entry name" value="Hydrolase_like"/>
    <property type="match status" value="1"/>
</dbReference>
<dbReference type="InterPro" id="IPR023198">
    <property type="entry name" value="PGP-like_dom2"/>
</dbReference>
<dbReference type="PANTHER" id="PTHR43434">
    <property type="entry name" value="PHOSPHOGLYCOLATE PHOSPHATASE"/>
    <property type="match status" value="1"/>
</dbReference>
<dbReference type="SUPFAM" id="SSF56784">
    <property type="entry name" value="HAD-like"/>
    <property type="match status" value="1"/>
</dbReference>
<proteinExistence type="predicted"/>
<dbReference type="InterPro" id="IPR036412">
    <property type="entry name" value="HAD-like_sf"/>
</dbReference>
<dbReference type="InterPro" id="IPR041492">
    <property type="entry name" value="HAD_2"/>
</dbReference>
<accession>A0ABX1JKZ6</accession>
<organism evidence="1 2">
    <name type="scientific">Arthrobacter deserti</name>
    <dbReference type="NCBI Taxonomy" id="1742687"/>
    <lineage>
        <taxon>Bacteria</taxon>
        <taxon>Bacillati</taxon>
        <taxon>Actinomycetota</taxon>
        <taxon>Actinomycetes</taxon>
        <taxon>Micrococcales</taxon>
        <taxon>Micrococcaceae</taxon>
        <taxon>Arthrobacter</taxon>
    </lineage>
</organism>
<protein>
    <submittedName>
        <fullName evidence="1">HAD hydrolase-like protein</fullName>
    </submittedName>
</protein>
<name>A0ABX1JKZ6_9MICC</name>
<dbReference type="InterPro" id="IPR050155">
    <property type="entry name" value="HAD-like_hydrolase_sf"/>
</dbReference>
<dbReference type="SFLD" id="SFLDG01129">
    <property type="entry name" value="C1.5:_HAD__Beta-PGM__Phosphata"/>
    <property type="match status" value="1"/>
</dbReference>
<reference evidence="1 2" key="1">
    <citation type="submission" date="2020-04" db="EMBL/GenBank/DDBJ databases">
        <authorList>
            <person name="Liu S."/>
        </authorList>
    </citation>
    <scope>NUCLEOTIDE SEQUENCE [LARGE SCALE GENOMIC DNA]</scope>
    <source>
        <strain evidence="1 2">CGMCC 1.15091</strain>
    </source>
</reference>
<dbReference type="Proteomes" id="UP000523795">
    <property type="component" value="Unassembled WGS sequence"/>
</dbReference>
<dbReference type="InterPro" id="IPR023214">
    <property type="entry name" value="HAD_sf"/>
</dbReference>
<keyword evidence="2" id="KW-1185">Reference proteome</keyword>
<dbReference type="EMBL" id="JAAZSR010000001">
    <property type="protein sequence ID" value="NKX49039.1"/>
    <property type="molecule type" value="Genomic_DNA"/>
</dbReference>
<dbReference type="Pfam" id="PF13419">
    <property type="entry name" value="HAD_2"/>
    <property type="match status" value="1"/>
</dbReference>
<dbReference type="SFLD" id="SFLDS00003">
    <property type="entry name" value="Haloacid_Dehalogenase"/>
    <property type="match status" value="1"/>
</dbReference>
<dbReference type="PANTHER" id="PTHR43434:SF20">
    <property type="entry name" value="5'-NUCLEOTIDASE"/>
    <property type="match status" value="1"/>
</dbReference>
<gene>
    <name evidence="1" type="ORF">HER39_00225</name>
</gene>
<comment type="caution">
    <text evidence="1">The sequence shown here is derived from an EMBL/GenBank/DDBJ whole genome shotgun (WGS) entry which is preliminary data.</text>
</comment>
<evidence type="ECO:0000313" key="2">
    <source>
        <dbReference type="Proteomes" id="UP000523795"/>
    </source>
</evidence>
<sequence length="250" mass="25655">MWKNALVTSFPALVLFDLDGTLVGPAGAITGGIGRALAAAGLPVPPPAVLDLMVGPPLGHSLRHLAAVPEDRVAEVIGLYRREYREHGMARSRVYPGIEQLLERLRTRGFRLAVATQKPAPVAAELLQVQGLAGYFDDLHGAELDDTEGTSAAGHGKIPILAEALAAGAAAAHAPVLTVPAAMVGDRHFDVAAAVHHGIPALGVAWGFAADGELEAAGAAAVVHTAQELEDHLMHLVPGAAAGAVQEAGR</sequence>
<dbReference type="Gene3D" id="3.40.50.1000">
    <property type="entry name" value="HAD superfamily/HAD-like"/>
    <property type="match status" value="1"/>
</dbReference>